<gene>
    <name evidence="1" type="ORF">KVH43_03820</name>
</gene>
<evidence type="ECO:0000313" key="2">
    <source>
        <dbReference type="Proteomes" id="UP000886818"/>
    </source>
</evidence>
<proteinExistence type="predicted"/>
<organism evidence="1 2">
    <name type="scientific">Crassaminicella indica</name>
    <dbReference type="NCBI Taxonomy" id="2855394"/>
    <lineage>
        <taxon>Bacteria</taxon>
        <taxon>Bacillati</taxon>
        <taxon>Bacillota</taxon>
        <taxon>Clostridia</taxon>
        <taxon>Eubacteriales</taxon>
        <taxon>Clostridiaceae</taxon>
        <taxon>Crassaminicella</taxon>
    </lineage>
</organism>
<reference evidence="1" key="1">
    <citation type="submission" date="2021-07" db="EMBL/GenBank/DDBJ databases">
        <title>Complete genome sequence of Crassaminicella sp. 143-21, isolated from a deep-sea hydrothermal vent.</title>
        <authorList>
            <person name="Li X."/>
        </authorList>
    </citation>
    <scope>NUCLEOTIDE SEQUENCE</scope>
    <source>
        <strain evidence="1">143-21</strain>
    </source>
</reference>
<dbReference type="EMBL" id="CP078093">
    <property type="protein sequence ID" value="QXM06861.1"/>
    <property type="molecule type" value="Genomic_DNA"/>
</dbReference>
<dbReference type="InterPro" id="IPR021525">
    <property type="entry name" value="DUF3189"/>
</dbReference>
<protein>
    <submittedName>
        <fullName evidence="1">DUF3189 family protein</fullName>
    </submittedName>
</protein>
<dbReference type="Proteomes" id="UP000886818">
    <property type="component" value="Chromosome"/>
</dbReference>
<sequence>MHIIYHDVGGTHSTIIAASIHLHRLPINRLPTKDEILSIPLFDRLEKKDIGRLIYHGNDEYNNSVYTLSRQYAPHLAVNSIKTVLDMINKDQREALCVDTSPAVNNIMRIGGGSSRRLGLVAFGRPIVTYGTIKAYPKIIEIVKKTKLKIAP</sequence>
<name>A0ABX8RIX6_9CLOT</name>
<dbReference type="Pfam" id="PF11385">
    <property type="entry name" value="DUF3189"/>
    <property type="match status" value="1"/>
</dbReference>
<accession>A0ABX8RIX6</accession>
<evidence type="ECO:0000313" key="1">
    <source>
        <dbReference type="EMBL" id="QXM06861.1"/>
    </source>
</evidence>
<keyword evidence="2" id="KW-1185">Reference proteome</keyword>